<organism evidence="1 2">
    <name type="scientific">Lophium mytilinum</name>
    <dbReference type="NCBI Taxonomy" id="390894"/>
    <lineage>
        <taxon>Eukaryota</taxon>
        <taxon>Fungi</taxon>
        <taxon>Dikarya</taxon>
        <taxon>Ascomycota</taxon>
        <taxon>Pezizomycotina</taxon>
        <taxon>Dothideomycetes</taxon>
        <taxon>Pleosporomycetidae</taxon>
        <taxon>Mytilinidiales</taxon>
        <taxon>Mytilinidiaceae</taxon>
        <taxon>Lophium</taxon>
    </lineage>
</organism>
<dbReference type="AlphaFoldDB" id="A0A6A6QJ68"/>
<proteinExistence type="predicted"/>
<evidence type="ECO:0000313" key="1">
    <source>
        <dbReference type="EMBL" id="KAF2492074.1"/>
    </source>
</evidence>
<dbReference type="EMBL" id="MU004194">
    <property type="protein sequence ID" value="KAF2492074.1"/>
    <property type="molecule type" value="Genomic_DNA"/>
</dbReference>
<sequence>MSGLQSSRAPARVCSRRGNIPCRCKSFCGVHAAVVPTKPPPQSPSTLLPSNQSQPLWLTSCTSTHSETFTRPIPVLGSHEGEVMHVRESLAKKCDTLEPKPPPPNLVSSQATFSLSLVPHGLWYTCLSLLVMLQLEFRYRTQSQNRNLKNR</sequence>
<keyword evidence="2" id="KW-1185">Reference proteome</keyword>
<dbReference type="Proteomes" id="UP000799750">
    <property type="component" value="Unassembled WGS sequence"/>
</dbReference>
<gene>
    <name evidence="1" type="ORF">BU16DRAFT_102421</name>
</gene>
<protein>
    <submittedName>
        <fullName evidence="1">Uncharacterized protein</fullName>
    </submittedName>
</protein>
<reference evidence="1" key="1">
    <citation type="journal article" date="2020" name="Stud. Mycol.">
        <title>101 Dothideomycetes genomes: a test case for predicting lifestyles and emergence of pathogens.</title>
        <authorList>
            <person name="Haridas S."/>
            <person name="Albert R."/>
            <person name="Binder M."/>
            <person name="Bloem J."/>
            <person name="Labutti K."/>
            <person name="Salamov A."/>
            <person name="Andreopoulos B."/>
            <person name="Baker S."/>
            <person name="Barry K."/>
            <person name="Bills G."/>
            <person name="Bluhm B."/>
            <person name="Cannon C."/>
            <person name="Castanera R."/>
            <person name="Culley D."/>
            <person name="Daum C."/>
            <person name="Ezra D."/>
            <person name="Gonzalez J."/>
            <person name="Henrissat B."/>
            <person name="Kuo A."/>
            <person name="Liang C."/>
            <person name="Lipzen A."/>
            <person name="Lutzoni F."/>
            <person name="Magnuson J."/>
            <person name="Mondo S."/>
            <person name="Nolan M."/>
            <person name="Ohm R."/>
            <person name="Pangilinan J."/>
            <person name="Park H.-J."/>
            <person name="Ramirez L."/>
            <person name="Alfaro M."/>
            <person name="Sun H."/>
            <person name="Tritt A."/>
            <person name="Yoshinaga Y."/>
            <person name="Zwiers L.-H."/>
            <person name="Turgeon B."/>
            <person name="Goodwin S."/>
            <person name="Spatafora J."/>
            <person name="Crous P."/>
            <person name="Grigoriev I."/>
        </authorList>
    </citation>
    <scope>NUCLEOTIDE SEQUENCE</scope>
    <source>
        <strain evidence="1">CBS 269.34</strain>
    </source>
</reference>
<evidence type="ECO:0000313" key="2">
    <source>
        <dbReference type="Proteomes" id="UP000799750"/>
    </source>
</evidence>
<name>A0A6A6QJ68_9PEZI</name>
<accession>A0A6A6QJ68</accession>